<feature type="transmembrane region" description="Helical" evidence="1">
    <location>
        <begin position="283"/>
        <end position="303"/>
    </location>
</feature>
<evidence type="ECO:0000313" key="2">
    <source>
        <dbReference type="EMBL" id="RZU39636.1"/>
    </source>
</evidence>
<reference evidence="2 3" key="1">
    <citation type="submission" date="2019-02" db="EMBL/GenBank/DDBJ databases">
        <title>Genomic Encyclopedia of Archaeal and Bacterial Type Strains, Phase II (KMG-II): from individual species to whole genera.</title>
        <authorList>
            <person name="Goeker M."/>
        </authorList>
    </citation>
    <scope>NUCLEOTIDE SEQUENCE [LARGE SCALE GENOMIC DNA]</scope>
    <source>
        <strain evidence="2 3">DSM 18101</strain>
    </source>
</reference>
<comment type="caution">
    <text evidence="2">The sequence shown here is derived from an EMBL/GenBank/DDBJ whole genome shotgun (WGS) entry which is preliminary data.</text>
</comment>
<feature type="transmembrane region" description="Helical" evidence="1">
    <location>
        <begin position="163"/>
        <end position="181"/>
    </location>
</feature>
<evidence type="ECO:0000313" key="3">
    <source>
        <dbReference type="Proteomes" id="UP000292958"/>
    </source>
</evidence>
<name>A0A4V2G462_9BACT</name>
<evidence type="ECO:0008006" key="4">
    <source>
        <dbReference type="Google" id="ProtNLM"/>
    </source>
</evidence>
<feature type="transmembrane region" description="Helical" evidence="1">
    <location>
        <begin position="237"/>
        <end position="258"/>
    </location>
</feature>
<feature type="transmembrane region" description="Helical" evidence="1">
    <location>
        <begin position="201"/>
        <end position="230"/>
    </location>
</feature>
<keyword evidence="1" id="KW-0812">Transmembrane</keyword>
<keyword evidence="1" id="KW-0472">Membrane</keyword>
<dbReference type="Proteomes" id="UP000292958">
    <property type="component" value="Unassembled WGS sequence"/>
</dbReference>
<gene>
    <name evidence="2" type="ORF">BDD14_1024</name>
</gene>
<feature type="transmembrane region" description="Helical" evidence="1">
    <location>
        <begin position="139"/>
        <end position="158"/>
    </location>
</feature>
<dbReference type="AlphaFoldDB" id="A0A4V2G462"/>
<keyword evidence="1" id="KW-1133">Transmembrane helix</keyword>
<dbReference type="OrthoDB" id="109255at2"/>
<feature type="transmembrane region" description="Helical" evidence="1">
    <location>
        <begin position="109"/>
        <end position="127"/>
    </location>
</feature>
<feature type="transmembrane region" description="Helical" evidence="1">
    <location>
        <begin position="354"/>
        <end position="372"/>
    </location>
</feature>
<dbReference type="RefSeq" id="WP_130417819.1">
    <property type="nucleotide sequence ID" value="NZ_SHKW01000001.1"/>
</dbReference>
<keyword evidence="3" id="KW-1185">Reference proteome</keyword>
<organism evidence="2 3">
    <name type="scientific">Edaphobacter modestus</name>
    <dbReference type="NCBI Taxonomy" id="388466"/>
    <lineage>
        <taxon>Bacteria</taxon>
        <taxon>Pseudomonadati</taxon>
        <taxon>Acidobacteriota</taxon>
        <taxon>Terriglobia</taxon>
        <taxon>Terriglobales</taxon>
        <taxon>Acidobacteriaceae</taxon>
        <taxon>Edaphobacter</taxon>
    </lineage>
</organism>
<feature type="transmembrane region" description="Helical" evidence="1">
    <location>
        <begin position="315"/>
        <end position="334"/>
    </location>
</feature>
<dbReference type="EMBL" id="SHKW01000001">
    <property type="protein sequence ID" value="RZU39636.1"/>
    <property type="molecule type" value="Genomic_DNA"/>
</dbReference>
<accession>A0A4V2G462</accession>
<feature type="transmembrane region" description="Helical" evidence="1">
    <location>
        <begin position="33"/>
        <end position="51"/>
    </location>
</feature>
<feature type="transmembrane region" description="Helical" evidence="1">
    <location>
        <begin position="78"/>
        <end position="97"/>
    </location>
</feature>
<sequence>MATSVVSLLKNARITSRDAEEVRWRNEQENRSAIHLVTALTVVAFLIHGYHPFAEDGGLYLAGIKRVLEPGMYPLESGFVLGHLRFSIFAPVLALAVRISGAKLETILLWLYLGTIWMTLWAGWLIAKRCFQGRRCVGAVALLATWLTMPIAGTSLMLMDPYVTARSISTPCTMLALVYAFDFLTQWHRYGELDRGAMAKLGIALAIAALMHPLMAAYGFGCVLALGVAVTRRRRTWLIGMAAICASAIAVALILRMVGQPESESYRQVAMSRYYWFLEEWHWYEWIGLAGPLVILGYTALGLQRKSKGPAQIALARMCIVAGTAAGLVALIFARPDATNLLVARLQPLRVFQIIYIVMILFVGAQLTTWLGDKKLLRTVTFTALAAIMFTAERETFPSSAHIELPIERQNNEWVQAFEWIRSNTPRGALFALDSDYITQPGEDAQSFRAIAERSALPDYSKDGGEAAITPSLADAWKAGQVRQSRLSERTDSDRIASLKPAGVSWIVLSRKAVTAFRCDYANAAVKVCRLPADDAGKTFASTSSPLPPAKR</sequence>
<evidence type="ECO:0000256" key="1">
    <source>
        <dbReference type="SAM" id="Phobius"/>
    </source>
</evidence>
<proteinExistence type="predicted"/>
<protein>
    <recommendedName>
        <fullName evidence="4">4-amino-4-deoxy-L-arabinose transferase-like glycosyltransferase</fullName>
    </recommendedName>
</protein>